<protein>
    <submittedName>
        <fullName evidence="1">Virion structural protein</fullName>
    </submittedName>
</protein>
<name>A0A1Y0SW93_9CAUD</name>
<reference evidence="1 2" key="1">
    <citation type="submission" date="2017-05" db="EMBL/GenBank/DDBJ databases">
        <authorList>
            <person name="Song R."/>
            <person name="Chenine A.L."/>
            <person name="Ruprecht R.M."/>
        </authorList>
    </citation>
    <scope>NUCLEOTIDE SEQUENCE [LARGE SCALE GENOMIC DNA]</scope>
</reference>
<organism evidence="1 2">
    <name type="scientific">Pseudomonas phage Phabio</name>
    <dbReference type="NCBI Taxonomy" id="2006668"/>
    <lineage>
        <taxon>Viruses</taxon>
        <taxon>Duplodnaviria</taxon>
        <taxon>Heunggongvirae</taxon>
        <taxon>Uroviricota</taxon>
        <taxon>Caudoviricetes</taxon>
        <taxon>Chimalliviridae</taxon>
        <taxon>Phabiovirus</taxon>
        <taxon>Phabiovirus phabio</taxon>
    </lineage>
</organism>
<sequence>MLNIKIWLFLGILAIGLGGFAFHQYKSTLIENGSLTNQNVTLTENSEYKDWSAAITDKVVKEYVQEKTQTTIENEHVRKEAIDEFIKDSETKGPTGKVISDDDDLARVAKLAKRMHDYYCSASPEDVRCNTVNTSPPVSKVLPSN</sequence>
<dbReference type="Proteomes" id="UP000225448">
    <property type="component" value="Segment"/>
</dbReference>
<evidence type="ECO:0000313" key="1">
    <source>
        <dbReference type="EMBL" id="ARV76844.1"/>
    </source>
</evidence>
<proteinExistence type="predicted"/>
<keyword evidence="2" id="KW-1185">Reference proteome</keyword>
<gene>
    <name evidence="1" type="ORF">PHABIO_213</name>
</gene>
<accession>A0A1Y0SW93</accession>
<evidence type="ECO:0000313" key="2">
    <source>
        <dbReference type="Proteomes" id="UP000225448"/>
    </source>
</evidence>
<dbReference type="EMBL" id="MF042360">
    <property type="protein sequence ID" value="ARV76844.1"/>
    <property type="molecule type" value="Genomic_DNA"/>
</dbReference>